<feature type="compositionally biased region" description="Basic and acidic residues" evidence="1">
    <location>
        <begin position="123"/>
        <end position="132"/>
    </location>
</feature>
<protein>
    <submittedName>
        <fullName evidence="2">Uncharacterized protein</fullName>
    </submittedName>
</protein>
<keyword evidence="3" id="KW-1185">Reference proteome</keyword>
<feature type="compositionally biased region" description="Low complexity" evidence="1">
    <location>
        <begin position="135"/>
        <end position="146"/>
    </location>
</feature>
<feature type="region of interest" description="Disordered" evidence="1">
    <location>
        <begin position="1"/>
        <end position="24"/>
    </location>
</feature>
<feature type="region of interest" description="Disordered" evidence="1">
    <location>
        <begin position="268"/>
        <end position="334"/>
    </location>
</feature>
<feature type="region of interest" description="Disordered" evidence="1">
    <location>
        <begin position="58"/>
        <end position="96"/>
    </location>
</feature>
<accession>A0A803Q9D1</accession>
<feature type="compositionally biased region" description="Polar residues" evidence="1">
    <location>
        <begin position="271"/>
        <end position="281"/>
    </location>
</feature>
<dbReference type="PANTHER" id="PTHR48449:SF1">
    <property type="entry name" value="DUF1985 DOMAIN-CONTAINING PROTEIN"/>
    <property type="match status" value="1"/>
</dbReference>
<name>A0A803Q9D1_CANSA</name>
<dbReference type="EMBL" id="UZAU01000715">
    <property type="status" value="NOT_ANNOTATED_CDS"/>
    <property type="molecule type" value="Genomic_DNA"/>
</dbReference>
<feature type="region of interest" description="Disordered" evidence="1">
    <location>
        <begin position="121"/>
        <end position="160"/>
    </location>
</feature>
<dbReference type="EnsemblPlants" id="evm.model.08.1652">
    <property type="protein sequence ID" value="cds.evm.model.08.1652"/>
    <property type="gene ID" value="evm.TU.08.1652"/>
</dbReference>
<organism evidence="2 3">
    <name type="scientific">Cannabis sativa</name>
    <name type="common">Hemp</name>
    <name type="synonym">Marijuana</name>
    <dbReference type="NCBI Taxonomy" id="3483"/>
    <lineage>
        <taxon>Eukaryota</taxon>
        <taxon>Viridiplantae</taxon>
        <taxon>Streptophyta</taxon>
        <taxon>Embryophyta</taxon>
        <taxon>Tracheophyta</taxon>
        <taxon>Spermatophyta</taxon>
        <taxon>Magnoliopsida</taxon>
        <taxon>eudicotyledons</taxon>
        <taxon>Gunneridae</taxon>
        <taxon>Pentapetalae</taxon>
        <taxon>rosids</taxon>
        <taxon>fabids</taxon>
        <taxon>Rosales</taxon>
        <taxon>Cannabaceae</taxon>
        <taxon>Cannabis</taxon>
    </lineage>
</organism>
<feature type="compositionally biased region" description="Basic and acidic residues" evidence="1">
    <location>
        <begin position="65"/>
        <end position="78"/>
    </location>
</feature>
<evidence type="ECO:0000256" key="1">
    <source>
        <dbReference type="SAM" id="MobiDB-lite"/>
    </source>
</evidence>
<evidence type="ECO:0000313" key="2">
    <source>
        <dbReference type="EnsemblPlants" id="cds.evm.model.08.1652"/>
    </source>
</evidence>
<reference evidence="2" key="1">
    <citation type="submission" date="2018-11" db="EMBL/GenBank/DDBJ databases">
        <authorList>
            <person name="Grassa J C."/>
        </authorList>
    </citation>
    <scope>NUCLEOTIDE SEQUENCE [LARGE SCALE GENOMIC DNA]</scope>
</reference>
<sequence>MLEGPRMNNGRSLPNPVDEDGAYDPTKYIPIVELENHHLRRRLEEANQCNVELEQIGEYLENEMPSDRPGTREPEIPRRNKGNLGTQPGVHGSSLRDHQRSFQTYEKGACTNLIKENAMNHTQEGRARREEASVTTRHTITHSRSTQGGENTRRNNDQDGKIRFMSGTRKVVSIEEIDVDSGRYNEYGWEKECFDMTIQSLKGKIDFGLRKVMQKEEDGGYYRLLGLSLALQFWFFECCPYVIGTLTLYSNIGIPRFLNWPKIQKPKSSHAAHTQTGTQFDNALRISENDDDEESILKEENEAEEEDEKGDDIVDDDYGDSSDDDVDDAGDCLG</sequence>
<feature type="compositionally biased region" description="Acidic residues" evidence="1">
    <location>
        <begin position="301"/>
        <end position="334"/>
    </location>
</feature>
<dbReference type="Gramene" id="evm.model.08.1652">
    <property type="protein sequence ID" value="cds.evm.model.08.1652"/>
    <property type="gene ID" value="evm.TU.08.1652"/>
</dbReference>
<feature type="compositionally biased region" description="Basic and acidic residues" evidence="1">
    <location>
        <begin position="151"/>
        <end position="160"/>
    </location>
</feature>
<dbReference type="PANTHER" id="PTHR48449">
    <property type="entry name" value="DUF1985 DOMAIN-CONTAINING PROTEIN"/>
    <property type="match status" value="1"/>
</dbReference>
<dbReference type="AlphaFoldDB" id="A0A803Q9D1"/>
<reference evidence="2" key="2">
    <citation type="submission" date="2021-03" db="UniProtKB">
        <authorList>
            <consortium name="EnsemblPlants"/>
        </authorList>
    </citation>
    <scope>IDENTIFICATION</scope>
</reference>
<proteinExistence type="predicted"/>
<dbReference type="Proteomes" id="UP000596661">
    <property type="component" value="Chromosome 8"/>
</dbReference>
<evidence type="ECO:0000313" key="3">
    <source>
        <dbReference type="Proteomes" id="UP000596661"/>
    </source>
</evidence>